<accession>A0AAP2Z7K6</accession>
<evidence type="ECO:0000313" key="2">
    <source>
        <dbReference type="EMBL" id="MCU4752146.1"/>
    </source>
</evidence>
<dbReference type="EMBL" id="JAOPJZ010000005">
    <property type="protein sequence ID" value="MCU4752146.1"/>
    <property type="molecule type" value="Genomic_DNA"/>
</dbReference>
<dbReference type="Pfam" id="PF01370">
    <property type="entry name" value="Epimerase"/>
    <property type="match status" value="1"/>
</dbReference>
<proteinExistence type="predicted"/>
<organism evidence="2 3">
    <name type="scientific">Natronosalvus hydrolyticus</name>
    <dbReference type="NCBI Taxonomy" id="2979988"/>
    <lineage>
        <taxon>Archaea</taxon>
        <taxon>Methanobacteriati</taxon>
        <taxon>Methanobacteriota</taxon>
        <taxon>Stenosarchaea group</taxon>
        <taxon>Halobacteria</taxon>
        <taxon>Halobacteriales</taxon>
        <taxon>Natrialbaceae</taxon>
        <taxon>Natronosalvus</taxon>
    </lineage>
</organism>
<dbReference type="InterPro" id="IPR001509">
    <property type="entry name" value="Epimerase_deHydtase"/>
</dbReference>
<dbReference type="GO" id="GO:0005737">
    <property type="term" value="C:cytoplasm"/>
    <property type="evidence" value="ECO:0007669"/>
    <property type="project" value="TreeGrafter"/>
</dbReference>
<dbReference type="GO" id="GO:0004029">
    <property type="term" value="F:aldehyde dehydrogenase (NAD+) activity"/>
    <property type="evidence" value="ECO:0007669"/>
    <property type="project" value="TreeGrafter"/>
</dbReference>
<feature type="domain" description="NAD-dependent epimerase/dehydratase" evidence="1">
    <location>
        <begin position="4"/>
        <end position="229"/>
    </location>
</feature>
<sequence length="342" mass="37903">MEYFVTGSTGLIGSHVIKELLAAGHDVVALTRTLSNASHLPEAVTVVEGDITEKESMRDAMTGVDGVFHIAAWFYVGPGPHNVEKAERINVEGTRTVLELMEELEIPKGVYTSTLGVYPFRRRDYIDKTVAPERPESAVYYRTKWEAHYEVAKPMIGDGLPLVIVQPGIVYGPGDKSYGSIRGLFQGYLQGNLPMIPRGHYVPWDHVGDIANGHLRAMEQGIPGETYIISGKPRDAVDVLECAEEITGVPIPRVVSPKVFAGLASIMGLVERIVTPPEGFEAESLRFLTAVRWPVDNSKATEELGITHRPLKDGLRDYLEWEMHQPNMREDAESETQEVARQ</sequence>
<gene>
    <name evidence="2" type="ORF">OB919_09145</name>
</gene>
<evidence type="ECO:0000259" key="1">
    <source>
        <dbReference type="Pfam" id="PF01370"/>
    </source>
</evidence>
<dbReference type="SUPFAM" id="SSF51735">
    <property type="entry name" value="NAD(P)-binding Rossmann-fold domains"/>
    <property type="match status" value="1"/>
</dbReference>
<dbReference type="AlphaFoldDB" id="A0AAP2Z7K6"/>
<comment type="caution">
    <text evidence="2">The sequence shown here is derived from an EMBL/GenBank/DDBJ whole genome shotgun (WGS) entry which is preliminary data.</text>
</comment>
<name>A0AAP2Z7K6_9EURY</name>
<dbReference type="PANTHER" id="PTHR48079">
    <property type="entry name" value="PROTEIN YEEZ"/>
    <property type="match status" value="1"/>
</dbReference>
<dbReference type="InterPro" id="IPR036291">
    <property type="entry name" value="NAD(P)-bd_dom_sf"/>
</dbReference>
<evidence type="ECO:0000313" key="3">
    <source>
        <dbReference type="Proteomes" id="UP001321047"/>
    </source>
</evidence>
<protein>
    <submittedName>
        <fullName evidence="2">NAD-dependent epimerase/dehydratase family protein</fullName>
    </submittedName>
</protein>
<dbReference type="RefSeq" id="WP_342808483.1">
    <property type="nucleotide sequence ID" value="NZ_JAOPJZ010000005.1"/>
</dbReference>
<dbReference type="PANTHER" id="PTHR48079:SF6">
    <property type="entry name" value="NAD(P)-BINDING DOMAIN-CONTAINING PROTEIN-RELATED"/>
    <property type="match status" value="1"/>
</dbReference>
<dbReference type="Proteomes" id="UP001321047">
    <property type="component" value="Unassembled WGS sequence"/>
</dbReference>
<reference evidence="2 3" key="1">
    <citation type="submission" date="2022-09" db="EMBL/GenBank/DDBJ databases">
        <title>Enrichment on poylsaccharides allowed isolation of novel metabolic and taxonomic groups of Haloarchaea.</title>
        <authorList>
            <person name="Sorokin D.Y."/>
            <person name="Elcheninov A.G."/>
            <person name="Khizhniak T.V."/>
            <person name="Kolganova T.V."/>
            <person name="Kublanov I.V."/>
        </authorList>
    </citation>
    <scope>NUCLEOTIDE SEQUENCE [LARGE SCALE GENOMIC DNA]</scope>
    <source>
        <strain evidence="2 3">AArc-curdl1</strain>
    </source>
</reference>
<keyword evidence="3" id="KW-1185">Reference proteome</keyword>
<dbReference type="Gene3D" id="3.40.50.720">
    <property type="entry name" value="NAD(P)-binding Rossmann-like Domain"/>
    <property type="match status" value="1"/>
</dbReference>
<dbReference type="InterPro" id="IPR051783">
    <property type="entry name" value="NAD(P)-dependent_oxidoreduct"/>
</dbReference>